<keyword evidence="1" id="KW-0732">Signal</keyword>
<evidence type="ECO:0000313" key="2">
    <source>
        <dbReference type="Proteomes" id="UP000694867"/>
    </source>
</evidence>
<keyword evidence="2" id="KW-1185">Reference proteome</keyword>
<name>A0AAJ6QTE8_9ACAR</name>
<gene>
    <name evidence="3" type="primary">LOC100907242</name>
</gene>
<evidence type="ECO:0000313" key="3">
    <source>
        <dbReference type="RefSeq" id="XP_003745266.1"/>
    </source>
</evidence>
<proteinExistence type="predicted"/>
<dbReference type="RefSeq" id="XP_003745266.1">
    <property type="nucleotide sequence ID" value="XM_003745218.2"/>
</dbReference>
<dbReference type="Gene3D" id="1.20.120.20">
    <property type="entry name" value="Apolipoprotein"/>
    <property type="match status" value="1"/>
</dbReference>
<feature type="chain" id="PRO_5042524785" evidence="1">
    <location>
        <begin position="19"/>
        <end position="169"/>
    </location>
</feature>
<dbReference type="SUPFAM" id="SSF58113">
    <property type="entry name" value="Apolipoprotein A-I"/>
    <property type="match status" value="1"/>
</dbReference>
<dbReference type="Proteomes" id="UP000694867">
    <property type="component" value="Unplaced"/>
</dbReference>
<dbReference type="KEGG" id="goe:100907242"/>
<dbReference type="GeneID" id="100907242"/>
<organism evidence="2 3">
    <name type="scientific">Galendromus occidentalis</name>
    <name type="common">western predatory mite</name>
    <dbReference type="NCBI Taxonomy" id="34638"/>
    <lineage>
        <taxon>Eukaryota</taxon>
        <taxon>Metazoa</taxon>
        <taxon>Ecdysozoa</taxon>
        <taxon>Arthropoda</taxon>
        <taxon>Chelicerata</taxon>
        <taxon>Arachnida</taxon>
        <taxon>Acari</taxon>
        <taxon>Parasitiformes</taxon>
        <taxon>Mesostigmata</taxon>
        <taxon>Gamasina</taxon>
        <taxon>Phytoseioidea</taxon>
        <taxon>Phytoseiidae</taxon>
        <taxon>Typhlodrominae</taxon>
        <taxon>Galendromus</taxon>
    </lineage>
</organism>
<reference evidence="3" key="1">
    <citation type="submission" date="2025-08" db="UniProtKB">
        <authorList>
            <consortium name="RefSeq"/>
        </authorList>
    </citation>
    <scope>IDENTIFICATION</scope>
</reference>
<feature type="signal peptide" evidence="1">
    <location>
        <begin position="1"/>
        <end position="18"/>
    </location>
</feature>
<dbReference type="AlphaFoldDB" id="A0AAJ6QTE8"/>
<sequence length="169" mass="18693">MRSLSIVALCLIVAQAYAIDFEEISQCVRERIGRQIDNLGDEVDGRLKKLAEDGNETAKRIRTEFKQKVKEFRRSASAPIDEARQQFDDCVEQADGFFKKAGCAIDAGKTLVDVVIPAAKQSAKEFTETIKEIAAEFGKEQRSGLDDMADLGRDFAKQALTSVKECVGL</sequence>
<protein>
    <submittedName>
        <fullName evidence="3">Uncharacterized protein LOC100907242</fullName>
    </submittedName>
</protein>
<evidence type="ECO:0000256" key="1">
    <source>
        <dbReference type="SAM" id="SignalP"/>
    </source>
</evidence>
<accession>A0AAJ6QTE8</accession>